<dbReference type="InterPro" id="IPR031472">
    <property type="entry name" value="MAT1-1-2/MatA-2/Smr1"/>
</dbReference>
<evidence type="ECO:0000313" key="2">
    <source>
        <dbReference type="Proteomes" id="UP001302676"/>
    </source>
</evidence>
<sequence length="375" mass="43596">MTNAQSAMRPRTILNPRGVQHLSWDRRALGKAVLRMQAHYIRSTIQTEIKDFADSFEAILQTTNIFLVMTEKISQSPSLVLVDPEAITENVCRFLASSNAVLEFLAFQQHSTGLASGGDPSLEHQVKKAQELVMELLNTLILHNRAETYPGKENGCIYDEDIKAFGGRILHKNSDAEPDEAPDPHLQDDLSKLGEYWHTEEPFNPLTHMPGTHWHKFFGNLVLVWGRPMLFRKRERGDYIKVYLPDTITWLQPEVMNDYNKYRDMFETYRRLPRPRLYQFIRDTKVRRVQRRLSHFFKGWKESEDLCLLSPEDLSDIHSAEFDVLGVTRLEALNAEINAPELAGTALSGDEILPMPEFIEGELRYYWFQTEDRWW</sequence>
<dbReference type="Proteomes" id="UP001302676">
    <property type="component" value="Unassembled WGS sequence"/>
</dbReference>
<dbReference type="Pfam" id="PF17043">
    <property type="entry name" value="MAT1-1-2"/>
    <property type="match status" value="1"/>
</dbReference>
<accession>A0AAN6UUN0</accession>
<name>A0AAN6UUN0_9PEZI</name>
<gene>
    <name evidence="1" type="ORF">C8A04DRAFT_33182</name>
</gene>
<keyword evidence="2" id="KW-1185">Reference proteome</keyword>
<reference evidence="1" key="2">
    <citation type="submission" date="2023-05" db="EMBL/GenBank/DDBJ databases">
        <authorList>
            <consortium name="Lawrence Berkeley National Laboratory"/>
            <person name="Steindorff A."/>
            <person name="Hensen N."/>
            <person name="Bonometti L."/>
            <person name="Westerberg I."/>
            <person name="Brannstrom I.O."/>
            <person name="Guillou S."/>
            <person name="Cros-Aarteil S."/>
            <person name="Calhoun S."/>
            <person name="Haridas S."/>
            <person name="Kuo A."/>
            <person name="Mondo S."/>
            <person name="Pangilinan J."/>
            <person name="Riley R."/>
            <person name="Labutti K."/>
            <person name="Andreopoulos B."/>
            <person name="Lipzen A."/>
            <person name="Chen C."/>
            <person name="Yanf M."/>
            <person name="Daum C."/>
            <person name="Ng V."/>
            <person name="Clum A."/>
            <person name="Ohm R."/>
            <person name="Martin F."/>
            <person name="Silar P."/>
            <person name="Natvig D."/>
            <person name="Lalanne C."/>
            <person name="Gautier V."/>
            <person name="Ament-Velasquez S.L."/>
            <person name="Kruys A."/>
            <person name="Hutchinson M.I."/>
            <person name="Powell A.J."/>
            <person name="Barry K."/>
            <person name="Miller A.N."/>
            <person name="Grigoriev I.V."/>
            <person name="Debuchy R."/>
            <person name="Gladieux P."/>
            <person name="Thoren M.H."/>
            <person name="Johannesson H."/>
        </authorList>
    </citation>
    <scope>NUCLEOTIDE SEQUENCE</scope>
    <source>
        <strain evidence="1">CBS 141.50</strain>
    </source>
</reference>
<proteinExistence type="predicted"/>
<dbReference type="EMBL" id="MU853669">
    <property type="protein sequence ID" value="KAK4139334.1"/>
    <property type="molecule type" value="Genomic_DNA"/>
</dbReference>
<comment type="caution">
    <text evidence="1">The sequence shown here is derived from an EMBL/GenBank/DDBJ whole genome shotgun (WGS) entry which is preliminary data.</text>
</comment>
<dbReference type="RefSeq" id="XP_062632705.1">
    <property type="nucleotide sequence ID" value="XM_062782359.1"/>
</dbReference>
<protein>
    <submittedName>
        <fullName evidence="1">Uncharacterized protein</fullName>
    </submittedName>
</protein>
<dbReference type="AlphaFoldDB" id="A0AAN6UUN0"/>
<dbReference type="GeneID" id="87818972"/>
<organism evidence="1 2">
    <name type="scientific">Dichotomopilus funicola</name>
    <dbReference type="NCBI Taxonomy" id="1934379"/>
    <lineage>
        <taxon>Eukaryota</taxon>
        <taxon>Fungi</taxon>
        <taxon>Dikarya</taxon>
        <taxon>Ascomycota</taxon>
        <taxon>Pezizomycotina</taxon>
        <taxon>Sordariomycetes</taxon>
        <taxon>Sordariomycetidae</taxon>
        <taxon>Sordariales</taxon>
        <taxon>Chaetomiaceae</taxon>
        <taxon>Dichotomopilus</taxon>
    </lineage>
</organism>
<reference evidence="1" key="1">
    <citation type="journal article" date="2023" name="Mol. Phylogenet. Evol.">
        <title>Genome-scale phylogeny and comparative genomics of the fungal order Sordariales.</title>
        <authorList>
            <person name="Hensen N."/>
            <person name="Bonometti L."/>
            <person name="Westerberg I."/>
            <person name="Brannstrom I.O."/>
            <person name="Guillou S."/>
            <person name="Cros-Aarteil S."/>
            <person name="Calhoun S."/>
            <person name="Haridas S."/>
            <person name="Kuo A."/>
            <person name="Mondo S."/>
            <person name="Pangilinan J."/>
            <person name="Riley R."/>
            <person name="LaButti K."/>
            <person name="Andreopoulos B."/>
            <person name="Lipzen A."/>
            <person name="Chen C."/>
            <person name="Yan M."/>
            <person name="Daum C."/>
            <person name="Ng V."/>
            <person name="Clum A."/>
            <person name="Steindorff A."/>
            <person name="Ohm R.A."/>
            <person name="Martin F."/>
            <person name="Silar P."/>
            <person name="Natvig D.O."/>
            <person name="Lalanne C."/>
            <person name="Gautier V."/>
            <person name="Ament-Velasquez S.L."/>
            <person name="Kruys A."/>
            <person name="Hutchinson M.I."/>
            <person name="Powell A.J."/>
            <person name="Barry K."/>
            <person name="Miller A.N."/>
            <person name="Grigoriev I.V."/>
            <person name="Debuchy R."/>
            <person name="Gladieux P."/>
            <person name="Hiltunen Thoren M."/>
            <person name="Johannesson H."/>
        </authorList>
    </citation>
    <scope>NUCLEOTIDE SEQUENCE</scope>
    <source>
        <strain evidence="1">CBS 141.50</strain>
    </source>
</reference>
<evidence type="ECO:0000313" key="1">
    <source>
        <dbReference type="EMBL" id="KAK4139334.1"/>
    </source>
</evidence>